<dbReference type="Proteomes" id="UP000257109">
    <property type="component" value="Unassembled WGS sequence"/>
</dbReference>
<evidence type="ECO:0000313" key="2">
    <source>
        <dbReference type="Proteomes" id="UP000257109"/>
    </source>
</evidence>
<dbReference type="AlphaFoldDB" id="A0A371HGT2"/>
<gene>
    <name evidence="1" type="ORF">CR513_14691</name>
</gene>
<proteinExistence type="predicted"/>
<protein>
    <submittedName>
        <fullName evidence="1">Uncharacterized protein</fullName>
    </submittedName>
</protein>
<keyword evidence="2" id="KW-1185">Reference proteome</keyword>
<feature type="non-terminal residue" evidence="1">
    <location>
        <position position="51"/>
    </location>
</feature>
<comment type="caution">
    <text evidence="1">The sequence shown here is derived from an EMBL/GenBank/DDBJ whole genome shotgun (WGS) entry which is preliminary data.</text>
</comment>
<organism evidence="1 2">
    <name type="scientific">Mucuna pruriens</name>
    <name type="common">Velvet bean</name>
    <name type="synonym">Dolichos pruriens</name>
    <dbReference type="NCBI Taxonomy" id="157652"/>
    <lineage>
        <taxon>Eukaryota</taxon>
        <taxon>Viridiplantae</taxon>
        <taxon>Streptophyta</taxon>
        <taxon>Embryophyta</taxon>
        <taxon>Tracheophyta</taxon>
        <taxon>Spermatophyta</taxon>
        <taxon>Magnoliopsida</taxon>
        <taxon>eudicotyledons</taxon>
        <taxon>Gunneridae</taxon>
        <taxon>Pentapetalae</taxon>
        <taxon>rosids</taxon>
        <taxon>fabids</taxon>
        <taxon>Fabales</taxon>
        <taxon>Fabaceae</taxon>
        <taxon>Papilionoideae</taxon>
        <taxon>50 kb inversion clade</taxon>
        <taxon>NPAAA clade</taxon>
        <taxon>indigoferoid/millettioid clade</taxon>
        <taxon>Phaseoleae</taxon>
        <taxon>Mucuna</taxon>
    </lineage>
</organism>
<sequence length="51" mass="5987">MVIDALSRNSLHISSLMVNRDMNLSKIMILDRIKLCLIRFTNYFQNQICEA</sequence>
<dbReference type="EMBL" id="QJKJ01002651">
    <property type="protein sequence ID" value="RDY01924.1"/>
    <property type="molecule type" value="Genomic_DNA"/>
</dbReference>
<evidence type="ECO:0000313" key="1">
    <source>
        <dbReference type="EMBL" id="RDY01924.1"/>
    </source>
</evidence>
<name>A0A371HGT2_MUCPR</name>
<reference evidence="1" key="1">
    <citation type="submission" date="2018-05" db="EMBL/GenBank/DDBJ databases">
        <title>Draft genome of Mucuna pruriens seed.</title>
        <authorList>
            <person name="Nnadi N.E."/>
            <person name="Vos R."/>
            <person name="Hasami M.H."/>
            <person name="Devisetty U.K."/>
            <person name="Aguiy J.C."/>
        </authorList>
    </citation>
    <scope>NUCLEOTIDE SEQUENCE [LARGE SCALE GENOMIC DNA]</scope>
    <source>
        <strain evidence="1">JCA_2017</strain>
    </source>
</reference>
<accession>A0A371HGT2</accession>